<protein>
    <submittedName>
        <fullName evidence="1">Alpha/beta hydrolase</fullName>
    </submittedName>
</protein>
<dbReference type="PANTHER" id="PTHR48098">
    <property type="entry name" value="ENTEROCHELIN ESTERASE-RELATED"/>
    <property type="match status" value="1"/>
</dbReference>
<reference evidence="1 2" key="1">
    <citation type="submission" date="2018-11" db="EMBL/GenBank/DDBJ databases">
        <title>Aureibaculum marinum gen. nov., sp. nov., a member of the family Flavobacteriaceae isolated from the Bohai Sea.</title>
        <authorList>
            <person name="Ji X."/>
        </authorList>
    </citation>
    <scope>NUCLEOTIDE SEQUENCE [LARGE SCALE GENOMIC DNA]</scope>
    <source>
        <strain evidence="1 2">BH-SD17</strain>
    </source>
</reference>
<keyword evidence="1" id="KW-0378">Hydrolase</keyword>
<dbReference type="Proteomes" id="UP000270856">
    <property type="component" value="Unassembled WGS sequence"/>
</dbReference>
<comment type="caution">
    <text evidence="1">The sequence shown here is derived from an EMBL/GenBank/DDBJ whole genome shotgun (WGS) entry which is preliminary data.</text>
</comment>
<keyword evidence="2" id="KW-1185">Reference proteome</keyword>
<dbReference type="Gene3D" id="3.40.50.1820">
    <property type="entry name" value="alpha/beta hydrolase"/>
    <property type="match status" value="1"/>
</dbReference>
<dbReference type="AlphaFoldDB" id="A0A3N4P8X6"/>
<organism evidence="1 2">
    <name type="scientific">Aureibaculum marinum</name>
    <dbReference type="NCBI Taxonomy" id="2487930"/>
    <lineage>
        <taxon>Bacteria</taxon>
        <taxon>Pseudomonadati</taxon>
        <taxon>Bacteroidota</taxon>
        <taxon>Flavobacteriia</taxon>
        <taxon>Flavobacteriales</taxon>
        <taxon>Flavobacteriaceae</taxon>
        <taxon>Aureibaculum</taxon>
    </lineage>
</organism>
<dbReference type="InterPro" id="IPR013783">
    <property type="entry name" value="Ig-like_fold"/>
</dbReference>
<dbReference type="InterPro" id="IPR014756">
    <property type="entry name" value="Ig_E-set"/>
</dbReference>
<dbReference type="InterPro" id="IPR050583">
    <property type="entry name" value="Mycobacterial_A85_antigen"/>
</dbReference>
<name>A0A3N4P8X6_9FLAO</name>
<dbReference type="EMBL" id="RPFJ01000002">
    <property type="protein sequence ID" value="RPE00170.1"/>
    <property type="molecule type" value="Genomic_DNA"/>
</dbReference>
<gene>
    <name evidence="1" type="ORF">EGM88_02600</name>
</gene>
<dbReference type="InterPro" id="IPR000801">
    <property type="entry name" value="Esterase-like"/>
</dbReference>
<dbReference type="InterPro" id="IPR029058">
    <property type="entry name" value="AB_hydrolase_fold"/>
</dbReference>
<dbReference type="GO" id="GO:0016787">
    <property type="term" value="F:hydrolase activity"/>
    <property type="evidence" value="ECO:0007669"/>
    <property type="project" value="UniProtKB-KW"/>
</dbReference>
<dbReference type="SUPFAM" id="SSF81296">
    <property type="entry name" value="E set domains"/>
    <property type="match status" value="1"/>
</dbReference>
<dbReference type="OrthoDB" id="9803578at2"/>
<dbReference type="PANTHER" id="PTHR48098:SF6">
    <property type="entry name" value="FERRI-BACILLIBACTIN ESTERASE BESA"/>
    <property type="match status" value="1"/>
</dbReference>
<dbReference type="Pfam" id="PF00756">
    <property type="entry name" value="Esterase"/>
    <property type="match status" value="1"/>
</dbReference>
<evidence type="ECO:0000313" key="1">
    <source>
        <dbReference type="EMBL" id="RPE00170.1"/>
    </source>
</evidence>
<evidence type="ECO:0000313" key="2">
    <source>
        <dbReference type="Proteomes" id="UP000270856"/>
    </source>
</evidence>
<dbReference type="SUPFAM" id="SSF53474">
    <property type="entry name" value="alpha/beta-Hydrolases"/>
    <property type="match status" value="1"/>
</dbReference>
<proteinExistence type="predicted"/>
<accession>A0A3N4P8X6</accession>
<dbReference type="Gene3D" id="2.60.40.10">
    <property type="entry name" value="Immunoglobulins"/>
    <property type="match status" value="1"/>
</dbReference>
<sequence length="382" mass="44673">MSYLYNDNMKRQLLLSIISFLLCFISNAQVTFVVKKFPKDSANTDIYISGDFENWSGGQDKYRLQRLKNFYLITLPPQKGTINFKFTKGSWKTVETDQNNKAIENRHYLFNIPNDTVYVEIRNWYREETPKSTASKNVKVVYKDLYIPQLKRKRRIWVYLPLGYETSKEKYPVLYMQDGQNLFDNSTAFSGEWEVDEILNRLALENKIKLIVVGIDNGLNHRLDEYSPWKNYKYGGGEGEAYVKFIVETLKPKIDSSFRTKKKRQYTAIMGSSMGGLISYYGAFKYPNIFGKVGVFSPSFWFSDKVINFTQKHSKKAKIKAYFLMGTEEGKSAIEAFDKVIETMKKSGFKKQSFTKKMVVGGKHNEVFWKSEFEEAIYWLFK</sequence>